<evidence type="ECO:0000256" key="1">
    <source>
        <dbReference type="SAM" id="MobiDB-lite"/>
    </source>
</evidence>
<organism evidence="3 4">
    <name type="scientific">Bacteroides graminisolvens DSM 19988 = JCM 15093</name>
    <dbReference type="NCBI Taxonomy" id="1121097"/>
    <lineage>
        <taxon>Bacteria</taxon>
        <taxon>Pseudomonadati</taxon>
        <taxon>Bacteroidota</taxon>
        <taxon>Bacteroidia</taxon>
        <taxon>Bacteroidales</taxon>
        <taxon>Bacteroidaceae</taxon>
        <taxon>Bacteroides</taxon>
    </lineage>
</organism>
<dbReference type="EMBL" id="BAJS01000039">
    <property type="protein sequence ID" value="GAK38128.1"/>
    <property type="molecule type" value="Genomic_DNA"/>
</dbReference>
<dbReference type="OrthoDB" id="976756at2"/>
<dbReference type="PANTHER" id="PTHR32305">
    <property type="match status" value="1"/>
</dbReference>
<protein>
    <recommendedName>
        <fullName evidence="2">M23ase beta-sheet core domain-containing protein</fullName>
    </recommendedName>
</protein>
<dbReference type="InterPro" id="IPR022385">
    <property type="entry name" value="Rhs_assc_core"/>
</dbReference>
<dbReference type="InterPro" id="IPR011055">
    <property type="entry name" value="Dup_hybrid_motif"/>
</dbReference>
<dbReference type="Pfam" id="PF01551">
    <property type="entry name" value="Peptidase_M23"/>
    <property type="match status" value="1"/>
</dbReference>
<dbReference type="CDD" id="cd12797">
    <property type="entry name" value="M23_peptidase"/>
    <property type="match status" value="1"/>
</dbReference>
<dbReference type="eggNOG" id="COG0739">
    <property type="taxonomic scope" value="Bacteria"/>
</dbReference>
<sequence>MKSVASPLFSQTLYYNDTYAGNTPRYNGNISAMSWSVSGENKTRGYNFTYDNLSRLTGAGYLENGNANDRFNTSYAYDKHGNMTLLSRRGNTGTTTYGLIDNLSMTYAGNQLVKTEDTGSSVTLSQSMDFKNNANLATEYLYDKNGNLIKDYNKSITEISYNVLNLPQTLKISSATNTYTYAADGRKLKTVLGGSKTTDYCGNVIYENGLLKRILVDGGYIENGTYYFYLTDHLGNNRVIASSSGSIVQSNHYYPFGMSFTEGSATSQQPYKYNGKELDTERGLNLYDYSARLMDPALGRFNTVDPKAEKTIRISPYVYCSDNPINKIDPDGRREWPVNKTYNGNGHRHKNNWHESRPRGRLHQGVDINHTGGGNTDQGAPIVATHNGTVTRVGHAGDGDGGGNRIKITSADGKVSTSYMHLDATSSGLKVGNEIKEGQQIGTMGRSGSNGQFDKDYKSHLHYEISVNGTNINPANGANHLVDPQQIIDSSTPTQQPEYDGGTLPEVTVVGQSPEAPQRPLPEISVPEIILKK</sequence>
<comment type="caution">
    <text evidence="3">The sequence shown here is derived from an EMBL/GenBank/DDBJ whole genome shotgun (WGS) entry which is preliminary data.</text>
</comment>
<dbReference type="Proteomes" id="UP000027601">
    <property type="component" value="Unassembled WGS sequence"/>
</dbReference>
<evidence type="ECO:0000313" key="3">
    <source>
        <dbReference type="EMBL" id="GAK38128.1"/>
    </source>
</evidence>
<dbReference type="InterPro" id="IPR016047">
    <property type="entry name" value="M23ase_b-sheet_dom"/>
</dbReference>
<dbReference type="Gene3D" id="2.70.70.10">
    <property type="entry name" value="Glucose Permease (Domain IIA)"/>
    <property type="match status" value="1"/>
</dbReference>
<name>A0A069D5H4_9BACE</name>
<dbReference type="NCBIfam" id="TIGR03696">
    <property type="entry name" value="Rhs_assc_core"/>
    <property type="match status" value="1"/>
</dbReference>
<dbReference type="SUPFAM" id="SSF51261">
    <property type="entry name" value="Duplicated hybrid motif"/>
    <property type="match status" value="1"/>
</dbReference>
<keyword evidence="4" id="KW-1185">Reference proteome</keyword>
<dbReference type="eggNOG" id="COG3209">
    <property type="taxonomic scope" value="Bacteria"/>
</dbReference>
<dbReference type="PANTHER" id="PTHR32305:SF15">
    <property type="entry name" value="PROTEIN RHSA-RELATED"/>
    <property type="match status" value="1"/>
</dbReference>
<dbReference type="Gene3D" id="2.180.10.10">
    <property type="entry name" value="RHS repeat-associated core"/>
    <property type="match status" value="1"/>
</dbReference>
<feature type="domain" description="M23ase beta-sheet core" evidence="2">
    <location>
        <begin position="362"/>
        <end position="474"/>
    </location>
</feature>
<dbReference type="STRING" id="1121097.GCA_000428125_02107"/>
<gene>
    <name evidence="3" type="ORF">JCM15093_3437</name>
</gene>
<dbReference type="RefSeq" id="WP_024997653.1">
    <property type="nucleotide sequence ID" value="NZ_BAJS01000039.1"/>
</dbReference>
<feature type="region of interest" description="Disordered" evidence="1">
    <location>
        <begin position="489"/>
        <end position="526"/>
    </location>
</feature>
<dbReference type="InterPro" id="IPR050708">
    <property type="entry name" value="T6SS_VgrG/RHS"/>
</dbReference>
<proteinExistence type="predicted"/>
<reference evidence="3 4" key="1">
    <citation type="journal article" date="2015" name="Microbes Environ.">
        <title>Distribution and evolution of nitrogen fixation genes in the phylum bacteroidetes.</title>
        <authorList>
            <person name="Inoue J."/>
            <person name="Oshima K."/>
            <person name="Suda W."/>
            <person name="Sakamoto M."/>
            <person name="Iino T."/>
            <person name="Noda S."/>
            <person name="Hongoh Y."/>
            <person name="Hattori M."/>
            <person name="Ohkuma M."/>
        </authorList>
    </citation>
    <scope>NUCLEOTIDE SEQUENCE [LARGE SCALE GENOMIC DNA]</scope>
    <source>
        <strain evidence="3 4">JCM 15093</strain>
    </source>
</reference>
<evidence type="ECO:0000313" key="4">
    <source>
        <dbReference type="Proteomes" id="UP000027601"/>
    </source>
</evidence>
<dbReference type="AlphaFoldDB" id="A0A069D5H4"/>
<accession>A0A069D5H4</accession>
<evidence type="ECO:0000259" key="2">
    <source>
        <dbReference type="Pfam" id="PF01551"/>
    </source>
</evidence>